<dbReference type="EMBL" id="CACRUH010000016">
    <property type="protein sequence ID" value="VYU00574.1"/>
    <property type="molecule type" value="Genomic_DNA"/>
</dbReference>
<dbReference type="AlphaFoldDB" id="A0A6N3BBX5"/>
<reference evidence="1" key="1">
    <citation type="submission" date="2019-11" db="EMBL/GenBank/DDBJ databases">
        <authorList>
            <person name="Feng L."/>
        </authorList>
    </citation>
    <scope>NUCLEOTIDE SEQUENCE</scope>
    <source>
        <strain evidence="1">ChathewayiLFYP18</strain>
    </source>
</reference>
<gene>
    <name evidence="1" type="ORF">CHLFYP18_06111</name>
</gene>
<protein>
    <submittedName>
        <fullName evidence="1">Uncharacterized protein</fullName>
    </submittedName>
</protein>
<sequence>MTLNGMGAIWDLKKHGKYLSVSKLCLTMIDCHRYVICVVQQVPVFLRSAPHTDSQNKFS</sequence>
<organism evidence="1">
    <name type="scientific">Hungatella hathewayi</name>
    <dbReference type="NCBI Taxonomy" id="154046"/>
    <lineage>
        <taxon>Bacteria</taxon>
        <taxon>Bacillati</taxon>
        <taxon>Bacillota</taxon>
        <taxon>Clostridia</taxon>
        <taxon>Lachnospirales</taxon>
        <taxon>Lachnospiraceae</taxon>
        <taxon>Hungatella</taxon>
    </lineage>
</organism>
<accession>A0A6N3BBX5</accession>
<evidence type="ECO:0000313" key="1">
    <source>
        <dbReference type="EMBL" id="VYU00574.1"/>
    </source>
</evidence>
<name>A0A6N3BBX5_9FIRM</name>
<proteinExistence type="predicted"/>